<evidence type="ECO:0000313" key="4">
    <source>
        <dbReference type="Proteomes" id="UP001223743"/>
    </source>
</evidence>
<name>A0ABU0M7B2_9HYPH</name>
<feature type="region of interest" description="Disordered" evidence="1">
    <location>
        <begin position="235"/>
        <end position="257"/>
    </location>
</feature>
<evidence type="ECO:0000256" key="1">
    <source>
        <dbReference type="SAM" id="MobiDB-lite"/>
    </source>
</evidence>
<dbReference type="RefSeq" id="WP_266279258.1">
    <property type="nucleotide sequence ID" value="NZ_JAPKNF010000001.1"/>
</dbReference>
<sequence>MFAHIKPWRPGSRKGVPNPGAGRHDVRRLSGAALVVASTVTAFMVVAAIGVSLWQYRQEVEARALLIGRATVASVEGLLRARFESYDAALRLVIANFADPTLRMLDDDVWRLLLSNIQRSDPGISSITILGTAGRVMAGQGMTPDIDHADLPFFKAHRASAGLGLLISDPVVGSDGHQTIVLSRRMVASDGKFGGVAAIVVDLGTVRGLLGSIPIGPWDSIIVLSGSGKVIARKPALPDDTNAVPTSRGTQTSSACS</sequence>
<reference evidence="3 4" key="1">
    <citation type="submission" date="2023-07" db="EMBL/GenBank/DDBJ databases">
        <title>Genomic Encyclopedia of Type Strains, Phase IV (KMG-IV): sequencing the most valuable type-strain genomes for metagenomic binning, comparative biology and taxonomic classification.</title>
        <authorList>
            <person name="Goeker M."/>
        </authorList>
    </citation>
    <scope>NUCLEOTIDE SEQUENCE [LARGE SCALE GENOMIC DNA]</scope>
    <source>
        <strain evidence="3 4">B1-1</strain>
    </source>
</reference>
<keyword evidence="4" id="KW-1185">Reference proteome</keyword>
<feature type="region of interest" description="Disordered" evidence="1">
    <location>
        <begin position="1"/>
        <end position="23"/>
    </location>
</feature>
<keyword evidence="2" id="KW-1133">Transmembrane helix</keyword>
<feature type="compositionally biased region" description="Polar residues" evidence="1">
    <location>
        <begin position="243"/>
        <end position="257"/>
    </location>
</feature>
<evidence type="ECO:0000313" key="3">
    <source>
        <dbReference type="EMBL" id="MDQ0516705.1"/>
    </source>
</evidence>
<feature type="transmembrane region" description="Helical" evidence="2">
    <location>
        <begin position="32"/>
        <end position="54"/>
    </location>
</feature>
<evidence type="ECO:0000256" key="2">
    <source>
        <dbReference type="SAM" id="Phobius"/>
    </source>
</evidence>
<keyword evidence="2" id="KW-0472">Membrane</keyword>
<dbReference type="CDD" id="cd12914">
    <property type="entry name" value="PDC1_DGC_like"/>
    <property type="match status" value="1"/>
</dbReference>
<gene>
    <name evidence="3" type="ORF">QO015_002318</name>
</gene>
<protein>
    <recommendedName>
        <fullName evidence="5">Cache domain-containing protein</fullName>
    </recommendedName>
</protein>
<keyword evidence="2" id="KW-0812">Transmembrane</keyword>
<proteinExistence type="predicted"/>
<dbReference type="Proteomes" id="UP001223743">
    <property type="component" value="Unassembled WGS sequence"/>
</dbReference>
<organism evidence="3 4">
    <name type="scientific">Kaistia geumhonensis</name>
    <dbReference type="NCBI Taxonomy" id="410839"/>
    <lineage>
        <taxon>Bacteria</taxon>
        <taxon>Pseudomonadati</taxon>
        <taxon>Pseudomonadota</taxon>
        <taxon>Alphaproteobacteria</taxon>
        <taxon>Hyphomicrobiales</taxon>
        <taxon>Kaistiaceae</taxon>
        <taxon>Kaistia</taxon>
    </lineage>
</organism>
<comment type="caution">
    <text evidence="3">The sequence shown here is derived from an EMBL/GenBank/DDBJ whole genome shotgun (WGS) entry which is preliminary data.</text>
</comment>
<accession>A0ABU0M7B2</accession>
<evidence type="ECO:0008006" key="5">
    <source>
        <dbReference type="Google" id="ProtNLM"/>
    </source>
</evidence>
<dbReference type="Gene3D" id="3.30.450.20">
    <property type="entry name" value="PAS domain"/>
    <property type="match status" value="1"/>
</dbReference>
<dbReference type="EMBL" id="JAUSWJ010000001">
    <property type="protein sequence ID" value="MDQ0516705.1"/>
    <property type="molecule type" value="Genomic_DNA"/>
</dbReference>